<evidence type="ECO:0000313" key="7">
    <source>
        <dbReference type="EMBL" id="KPQ42962.1"/>
    </source>
</evidence>
<dbReference type="NCBIfam" id="NF003261">
    <property type="entry name" value="PRK04231.1"/>
    <property type="match status" value="1"/>
</dbReference>
<dbReference type="Gene3D" id="4.10.960.10">
    <property type="entry name" value="Ribosomal protein L3, domain 3"/>
    <property type="match status" value="1"/>
</dbReference>
<dbReference type="InterPro" id="IPR009000">
    <property type="entry name" value="Transl_B-barrel_sf"/>
</dbReference>
<sequence length="340" mass="37721">MSHPHRPRRGSIGFSPRVRARSEVPRVRAWPAQNVQKEPKLLGFAGYKAGMTHLIMRDEIPNSLTNGMEISVPVTIMEVPAMKVAAIRLYKNTTYGATAIAEAWTTELDKELNRAITVPKKHDLPAAIARIEQLIKDGVAKDLRVVMYTMPDKVTGIPKKKPEIMENSIGGTDLMARFQYAKGLIGKNISINDVFNNGDVIDLVGITIGKGVQGPVKRWGIQLQKAKHSRAGSVREIGTLGAWHPSHVSWRVPQLGQTGYHQRTEFNKRIMQMGKDGKNVTPEGGFINYGIVRNDYVIIKGSVPGPVKRLVRMRPAIRPKKQTKGQAPEITYISLESKQG</sequence>
<dbReference type="InterPro" id="IPR000597">
    <property type="entry name" value="Ribosomal_uL3"/>
</dbReference>
<accession>A0A0N8KQS6</accession>
<proteinExistence type="inferred from homology"/>
<gene>
    <name evidence="7" type="primary">rpl3p</name>
    <name evidence="6" type="synonym">rpl3</name>
    <name evidence="7" type="ORF">MPEBLZ_02469</name>
</gene>
<dbReference type="GO" id="GO:0006412">
    <property type="term" value="P:translation"/>
    <property type="evidence" value="ECO:0007669"/>
    <property type="project" value="UniProtKB-UniRule"/>
</dbReference>
<comment type="similarity">
    <text evidence="1 6">Belongs to the universal ribosomal protein uL3 family.</text>
</comment>
<dbReference type="PATRIC" id="fig|1719120.3.peg.2693"/>
<evidence type="ECO:0000256" key="2">
    <source>
        <dbReference type="ARBA" id="ARBA00022730"/>
    </source>
</evidence>
<evidence type="ECO:0000256" key="1">
    <source>
        <dbReference type="ARBA" id="ARBA00006540"/>
    </source>
</evidence>
<keyword evidence="5 6" id="KW-0687">Ribonucleoprotein</keyword>
<keyword evidence="2 6" id="KW-0699">rRNA-binding</keyword>
<keyword evidence="3 6" id="KW-0694">RNA-binding</keyword>
<dbReference type="Gene3D" id="2.40.30.10">
    <property type="entry name" value="Translation factors"/>
    <property type="match status" value="1"/>
</dbReference>
<dbReference type="InterPro" id="IPR045077">
    <property type="entry name" value="L3_arc_euk"/>
</dbReference>
<dbReference type="GO" id="GO:0022625">
    <property type="term" value="C:cytosolic large ribosomal subunit"/>
    <property type="evidence" value="ECO:0007669"/>
    <property type="project" value="UniProtKB-UniRule"/>
</dbReference>
<dbReference type="AlphaFoldDB" id="A0A0N8KQS6"/>
<reference evidence="7 8" key="1">
    <citation type="submission" date="2015-09" db="EMBL/GenBank/DDBJ databases">
        <title>A metagenomics-based metabolic model of nitrate-dependent anaerobic oxidation of methane by Methanoperedens-like archaea.</title>
        <authorList>
            <person name="Arshad A."/>
            <person name="Speth D.R."/>
            <person name="De Graaf R.M."/>
            <person name="Op Den Camp H.J."/>
            <person name="Jetten M.S."/>
            <person name="Welte C.U."/>
        </authorList>
    </citation>
    <scope>NUCLEOTIDE SEQUENCE [LARGE SCALE GENOMIC DNA]</scope>
</reference>
<comment type="subunit">
    <text evidence="6">Part of the 50S ribosomal subunit. Forms a cluster with proteins L14 and L24e.</text>
</comment>
<protein>
    <recommendedName>
        <fullName evidence="6">Large ribosomal subunit protein uL3</fullName>
    </recommendedName>
</protein>
<dbReference type="EMBL" id="LKCM01000191">
    <property type="protein sequence ID" value="KPQ42962.1"/>
    <property type="molecule type" value="Genomic_DNA"/>
</dbReference>
<comment type="caution">
    <text evidence="7">The sequence shown here is derived from an EMBL/GenBank/DDBJ whole genome shotgun (WGS) entry which is preliminary data.</text>
</comment>
<dbReference type="InterPro" id="IPR019926">
    <property type="entry name" value="Ribosomal_uL3_CS"/>
</dbReference>
<dbReference type="Proteomes" id="UP000050360">
    <property type="component" value="Unassembled WGS sequence"/>
</dbReference>
<keyword evidence="4 6" id="KW-0689">Ribosomal protein</keyword>
<evidence type="ECO:0000256" key="3">
    <source>
        <dbReference type="ARBA" id="ARBA00022884"/>
    </source>
</evidence>
<dbReference type="Gene3D" id="3.30.1430.10">
    <property type="match status" value="1"/>
</dbReference>
<dbReference type="Pfam" id="PF00297">
    <property type="entry name" value="Ribosomal_L3"/>
    <property type="match status" value="1"/>
</dbReference>
<dbReference type="HAMAP" id="MF_01325_A">
    <property type="entry name" value="Ribosomal_uL3_A"/>
    <property type="match status" value="1"/>
</dbReference>
<dbReference type="GO" id="GO:0019843">
    <property type="term" value="F:rRNA binding"/>
    <property type="evidence" value="ECO:0007669"/>
    <property type="project" value="UniProtKB-UniRule"/>
</dbReference>
<dbReference type="InterPro" id="IPR044892">
    <property type="entry name" value="Ribosomal_L3_dom_3_arc_sf"/>
</dbReference>
<evidence type="ECO:0000313" key="8">
    <source>
        <dbReference type="Proteomes" id="UP000050360"/>
    </source>
</evidence>
<evidence type="ECO:0000256" key="6">
    <source>
        <dbReference type="HAMAP-Rule" id="MF_01325"/>
    </source>
</evidence>
<name>A0A0N8KQS6_9EURY</name>
<dbReference type="InterPro" id="IPR019928">
    <property type="entry name" value="Ribosomal_uL3_arc"/>
</dbReference>
<dbReference type="NCBIfam" id="TIGR03626">
    <property type="entry name" value="L3_arch"/>
    <property type="match status" value="1"/>
</dbReference>
<evidence type="ECO:0000256" key="4">
    <source>
        <dbReference type="ARBA" id="ARBA00022980"/>
    </source>
</evidence>
<dbReference type="PANTHER" id="PTHR11363">
    <property type="entry name" value="60S RIBOSOMAL PROTEIN L3-RELATED"/>
    <property type="match status" value="1"/>
</dbReference>
<dbReference type="PANTHER" id="PTHR11363:SF5">
    <property type="entry name" value="LARGE RIBOSOMAL SUBUNIT PROTEIN UL3"/>
    <property type="match status" value="1"/>
</dbReference>
<comment type="function">
    <text evidence="6">One of the primary rRNA binding proteins, it binds directly near the 3'-end of the 23S rRNA, where it nucleates assembly of the 50S subunit.</text>
</comment>
<dbReference type="GO" id="GO:0003735">
    <property type="term" value="F:structural constituent of ribosome"/>
    <property type="evidence" value="ECO:0007669"/>
    <property type="project" value="UniProtKB-UniRule"/>
</dbReference>
<organism evidence="7 8">
    <name type="scientific">Candidatus Methanoperedens nitratireducens</name>
    <dbReference type="NCBI Taxonomy" id="1392998"/>
    <lineage>
        <taxon>Archaea</taxon>
        <taxon>Methanobacteriati</taxon>
        <taxon>Methanobacteriota</taxon>
        <taxon>Stenosarchaea group</taxon>
        <taxon>Methanomicrobia</taxon>
        <taxon>Methanosarcinales</taxon>
        <taxon>ANME-2 cluster</taxon>
        <taxon>Candidatus Methanoperedentaceae</taxon>
        <taxon>Candidatus Methanoperedens</taxon>
    </lineage>
</organism>
<dbReference type="PROSITE" id="PS00474">
    <property type="entry name" value="RIBOSOMAL_L3"/>
    <property type="match status" value="1"/>
</dbReference>
<evidence type="ECO:0000256" key="5">
    <source>
        <dbReference type="ARBA" id="ARBA00023274"/>
    </source>
</evidence>
<dbReference type="SUPFAM" id="SSF50447">
    <property type="entry name" value="Translation proteins"/>
    <property type="match status" value="1"/>
</dbReference>